<dbReference type="Pfam" id="PF13481">
    <property type="entry name" value="AAA_25"/>
    <property type="match status" value="1"/>
</dbReference>
<dbReference type="STRING" id="640132.Srot_1039"/>
<dbReference type="OrthoDB" id="4926055at2"/>
<dbReference type="SUPFAM" id="SSF52540">
    <property type="entry name" value="P-loop containing nucleoside triphosphate hydrolases"/>
    <property type="match status" value="1"/>
</dbReference>
<sequence>MSMEGIEGVGAGIAPTPDQPVQEQRMDGEDEERERPVPARPLRVVTAAEIRAEKLRWLFEGWILAGAVNVIAGREGIGKSTVALDFAARVTNGVCGEPRSVIFLGVEDDLASVVKPRLMAAGADLDRVLFPSVEKTGAPLQSAIDLVGLRGLIEERGVALMVLDPATVLAGGRLDGNDEMRVRGYLEPLIRLAQDTGCAILGIRHFGKRESNDTGKLMLGSIAFSTVPRSVIAVAVHGETERLVLTNTKANNVKGKLSLSAEIVAAVIETDDGPMEVGRVRWHGGTDLDARDLLAGDEDSEERAEAKDWLWDYLKKAGAPVLRQEVVTQAHKVKINETALKRAAKAIHVVSDTQGFPRVAYWSLPQSGHPKASVPRAGGGPTGPTGAEQGKHALPSWVNDPTGDPTAQTTSEQGEQVEFEALEAQSVQSGHEHGGTTTQDSGTGFVACAVCGKPVEGNTVTHVKCALKKANGNTGQDHSGDEDHDYCAVCNKELVRRIDRRLGLCQWHQPITAERREAFNKRASRANSRRTG</sequence>
<dbReference type="KEGG" id="srt:Srot_1039"/>
<evidence type="ECO:0000256" key="1">
    <source>
        <dbReference type="SAM" id="MobiDB-lite"/>
    </source>
</evidence>
<organism evidence="2 3">
    <name type="scientific">Segniliparus rotundus (strain ATCC BAA-972 / CDC 1076 / CIP 108378 / DSM 44985 / JCM 13578)</name>
    <dbReference type="NCBI Taxonomy" id="640132"/>
    <lineage>
        <taxon>Bacteria</taxon>
        <taxon>Bacillati</taxon>
        <taxon>Actinomycetota</taxon>
        <taxon>Actinomycetes</taxon>
        <taxon>Mycobacteriales</taxon>
        <taxon>Segniliparaceae</taxon>
        <taxon>Segniliparus</taxon>
    </lineage>
</organism>
<feature type="region of interest" description="Disordered" evidence="1">
    <location>
        <begin position="367"/>
        <end position="413"/>
    </location>
</feature>
<accession>D6ZEY8</accession>
<evidence type="ECO:0008006" key="4">
    <source>
        <dbReference type="Google" id="ProtNLM"/>
    </source>
</evidence>
<name>D6ZEY8_SEGRD</name>
<dbReference type="eggNOG" id="COG0467">
    <property type="taxonomic scope" value="Bacteria"/>
</dbReference>
<dbReference type="InterPro" id="IPR027417">
    <property type="entry name" value="P-loop_NTPase"/>
</dbReference>
<keyword evidence="3" id="KW-1185">Reference proteome</keyword>
<dbReference type="Gene3D" id="3.40.50.300">
    <property type="entry name" value="P-loop containing nucleotide triphosphate hydrolases"/>
    <property type="match status" value="1"/>
</dbReference>
<feature type="region of interest" description="Disordered" evidence="1">
    <location>
        <begin position="1"/>
        <end position="38"/>
    </location>
</feature>
<proteinExistence type="predicted"/>
<dbReference type="HOGENOM" id="CLU_511793_0_0_11"/>
<gene>
    <name evidence="2" type="ordered locus">Srot_1039</name>
</gene>
<dbReference type="Proteomes" id="UP000002247">
    <property type="component" value="Chromosome"/>
</dbReference>
<evidence type="ECO:0000313" key="2">
    <source>
        <dbReference type="EMBL" id="ADG97512.1"/>
    </source>
</evidence>
<protein>
    <recommendedName>
        <fullName evidence="4">AAA ATPase</fullName>
    </recommendedName>
</protein>
<dbReference type="AlphaFoldDB" id="D6ZEY8"/>
<dbReference type="EMBL" id="CP001958">
    <property type="protein sequence ID" value="ADG97512.1"/>
    <property type="molecule type" value="Genomic_DNA"/>
</dbReference>
<evidence type="ECO:0000313" key="3">
    <source>
        <dbReference type="Proteomes" id="UP000002247"/>
    </source>
</evidence>
<reference evidence="2 3" key="1">
    <citation type="journal article" date="2010" name="Stand. Genomic Sci.">
        <title>Complete genome sequence of Segniliparus rotundus type strain (CDC 1076).</title>
        <authorList>
            <person name="Sikorski J."/>
            <person name="Lapidus A."/>
            <person name="Copeland A."/>
            <person name="Misra M."/>
            <person name="Glavina Del Rio T."/>
            <person name="Nolan M."/>
            <person name="Lucas S."/>
            <person name="Chen F."/>
            <person name="Tice H."/>
            <person name="Cheng J.F."/>
            <person name="Jando M."/>
            <person name="Schneider S."/>
            <person name="Bruce D."/>
            <person name="Goodwin L."/>
            <person name="Pitluck S."/>
            <person name="Liolios K."/>
            <person name="Mikhailova N."/>
            <person name="Pati A."/>
            <person name="Ivanova N."/>
            <person name="Mavromatis K."/>
            <person name="Chen A."/>
            <person name="Palaniappan K."/>
            <person name="Chertkov O."/>
            <person name="Land M."/>
            <person name="Hauser L."/>
            <person name="Chang Y.J."/>
            <person name="Jeffries C.D."/>
            <person name="Brettin T."/>
            <person name="Detter J.C."/>
            <person name="Han C."/>
            <person name="Rohde M."/>
            <person name="Goker M."/>
            <person name="Bristow J."/>
            <person name="Eisen J.A."/>
            <person name="Markowitz V."/>
            <person name="Hugenholtz P."/>
            <person name="Kyrpides N.C."/>
            <person name="Klenk H.P."/>
        </authorList>
    </citation>
    <scope>NUCLEOTIDE SEQUENCE [LARGE SCALE GENOMIC DNA]</scope>
    <source>
        <strain evidence="3">ATCC BAA-972 / CDC 1076 / CIP 108378 / DSM 44985 / JCM 13578</strain>
    </source>
</reference>